<organism evidence="1 2">
    <name type="scientific">Lishizhenia tianjinensis</name>
    <dbReference type="NCBI Taxonomy" id="477690"/>
    <lineage>
        <taxon>Bacteria</taxon>
        <taxon>Pseudomonadati</taxon>
        <taxon>Bacteroidota</taxon>
        <taxon>Flavobacteriia</taxon>
        <taxon>Flavobacteriales</taxon>
        <taxon>Crocinitomicaceae</taxon>
        <taxon>Lishizhenia</taxon>
    </lineage>
</organism>
<dbReference type="STRING" id="477690.SAMN05216474_1387"/>
<sequence length="47" mass="5599">MYIGVKWGFGDGTIRGFKNSKIQQFKDSTIRGFASRLRSRTYEVFYW</sequence>
<accession>A0A1I6ZIH0</accession>
<name>A0A1I6ZIH0_9FLAO</name>
<dbReference type="EMBL" id="FPAS01000002">
    <property type="protein sequence ID" value="SFT62451.1"/>
    <property type="molecule type" value="Genomic_DNA"/>
</dbReference>
<gene>
    <name evidence="1" type="ORF">SAMN05216474_1387</name>
</gene>
<evidence type="ECO:0000313" key="2">
    <source>
        <dbReference type="Proteomes" id="UP000236454"/>
    </source>
</evidence>
<evidence type="ECO:0000313" key="1">
    <source>
        <dbReference type="EMBL" id="SFT62451.1"/>
    </source>
</evidence>
<keyword evidence="2" id="KW-1185">Reference proteome</keyword>
<dbReference type="AlphaFoldDB" id="A0A1I6ZIH0"/>
<dbReference type="Proteomes" id="UP000236454">
    <property type="component" value="Unassembled WGS sequence"/>
</dbReference>
<reference evidence="1 2" key="1">
    <citation type="submission" date="2016-10" db="EMBL/GenBank/DDBJ databases">
        <authorList>
            <person name="de Groot N.N."/>
        </authorList>
    </citation>
    <scope>NUCLEOTIDE SEQUENCE [LARGE SCALE GENOMIC DNA]</scope>
    <source>
        <strain evidence="1 2">CGMCC 1.7005</strain>
    </source>
</reference>
<protein>
    <submittedName>
        <fullName evidence="1">Uncharacterized protein</fullName>
    </submittedName>
</protein>
<proteinExistence type="predicted"/>